<sequence>MRIFPLGCSMLLGVVLLALAVGLGLVSRQLAAQAVALVLLLAAFGPAMFLPLVDVEALDRRPRRLLA</sequence>
<keyword evidence="3" id="KW-1185">Reference proteome</keyword>
<evidence type="ECO:0000313" key="2">
    <source>
        <dbReference type="EMBL" id="MCK8782825.1"/>
    </source>
</evidence>
<comment type="caution">
    <text evidence="2">The sequence shown here is derived from an EMBL/GenBank/DDBJ whole genome shotgun (WGS) entry which is preliminary data.</text>
</comment>
<keyword evidence="1" id="KW-0472">Membrane</keyword>
<proteinExistence type="predicted"/>
<name>A0A9X1Y5Y9_9PROT</name>
<reference evidence="2" key="1">
    <citation type="submission" date="2022-04" db="EMBL/GenBank/DDBJ databases">
        <title>Roseomonas acroporae sp. nov., isolated from coral Acropora digitifera.</title>
        <authorList>
            <person name="Sun H."/>
        </authorList>
    </citation>
    <scope>NUCLEOTIDE SEQUENCE</scope>
    <source>
        <strain evidence="2">NAR14</strain>
    </source>
</reference>
<keyword evidence="1" id="KW-0812">Transmembrane</keyword>
<gene>
    <name evidence="2" type="ORF">M0638_00335</name>
</gene>
<accession>A0A9X1Y5Y9</accession>
<dbReference type="AlphaFoldDB" id="A0A9X1Y5Y9"/>
<evidence type="ECO:0000256" key="1">
    <source>
        <dbReference type="SAM" id="Phobius"/>
    </source>
</evidence>
<protein>
    <submittedName>
        <fullName evidence="2">Uncharacterized protein</fullName>
    </submittedName>
</protein>
<keyword evidence="1" id="KW-1133">Transmembrane helix</keyword>
<dbReference type="RefSeq" id="WP_248664944.1">
    <property type="nucleotide sequence ID" value="NZ_JALPRX010000001.1"/>
</dbReference>
<organism evidence="2 3">
    <name type="scientific">Roseomonas acroporae</name>
    <dbReference type="NCBI Taxonomy" id="2937791"/>
    <lineage>
        <taxon>Bacteria</taxon>
        <taxon>Pseudomonadati</taxon>
        <taxon>Pseudomonadota</taxon>
        <taxon>Alphaproteobacteria</taxon>
        <taxon>Acetobacterales</taxon>
        <taxon>Roseomonadaceae</taxon>
        <taxon>Roseomonas</taxon>
    </lineage>
</organism>
<evidence type="ECO:0000313" key="3">
    <source>
        <dbReference type="Proteomes" id="UP001139516"/>
    </source>
</evidence>
<feature type="transmembrane region" description="Helical" evidence="1">
    <location>
        <begin position="30"/>
        <end position="53"/>
    </location>
</feature>
<dbReference type="EMBL" id="JALPRX010000001">
    <property type="protein sequence ID" value="MCK8782825.1"/>
    <property type="molecule type" value="Genomic_DNA"/>
</dbReference>
<dbReference type="Proteomes" id="UP001139516">
    <property type="component" value="Unassembled WGS sequence"/>
</dbReference>